<sequence length="548" mass="63141">MSKKFYLICSVMLAATSLWAQSIQSFKQLTANPKLYSKTEFDIRLTADWQNPYLQEDIALDMVMIAPSGKRIILPCYYEEGESGKPSLWKARFAPQEKGKYEYAFELSKSGSVVARSKTATFVAAVSDRNGFLHPKNNWELQFDNGKPFRGIGENIGWESRKSDDSRFFSELHQKPKYDYEYMLPALAKHGGNFFRTWVCQFNLPVDWHRNFNSTRYEESEAYYNPSAIRKTDRMFNLCDSLGLYVMLTLGPGNYNPRDGGFSPSAADFFVNPKSKARYKNRLRYFVARWGYSASLGAWEFFNEVDNVQFGNKNRPIQADSIVAWHDEMSRYLKDIDPYNHLITTSISHRDLKGMDGLPHMDFNQKHIYKNTASIPANIIRYERDFKKPYVIGEYSYEWDWSKNFDDFAAEMDSDYKRGLWYGLFSPTPILPMSWWWEYFDNRKTDEYLKRVRAISDKMLADGKGSFEAVDVKTSDADVITYGVNCNGKIFVYAYNPTSTAKTINLSFKGATGPVTQFDCESGTSRLANSTKVNLQPKSDAILITVSL</sequence>
<dbReference type="Pfam" id="PF16586">
    <property type="entry name" value="DUF5060"/>
    <property type="match status" value="1"/>
</dbReference>
<dbReference type="EMBL" id="JBHUPD010000002">
    <property type="protein sequence ID" value="MFD2873287.1"/>
    <property type="molecule type" value="Genomic_DNA"/>
</dbReference>
<keyword evidence="4" id="KW-1185">Reference proteome</keyword>
<feature type="chain" id="PRO_5046008914" evidence="1">
    <location>
        <begin position="21"/>
        <end position="548"/>
    </location>
</feature>
<dbReference type="InterPro" id="IPR032260">
    <property type="entry name" value="DUF5060"/>
</dbReference>
<reference evidence="4" key="1">
    <citation type="journal article" date="2019" name="Int. J. Syst. Evol. Microbiol.">
        <title>The Global Catalogue of Microorganisms (GCM) 10K type strain sequencing project: providing services to taxonomists for standard genome sequencing and annotation.</title>
        <authorList>
            <consortium name="The Broad Institute Genomics Platform"/>
            <consortium name="The Broad Institute Genome Sequencing Center for Infectious Disease"/>
            <person name="Wu L."/>
            <person name="Ma J."/>
        </authorList>
    </citation>
    <scope>NUCLEOTIDE SEQUENCE [LARGE SCALE GENOMIC DNA]</scope>
    <source>
        <strain evidence="4">KCTC 22437</strain>
    </source>
</reference>
<dbReference type="Gene3D" id="3.20.20.80">
    <property type="entry name" value="Glycosidases"/>
    <property type="match status" value="1"/>
</dbReference>
<feature type="domain" description="DUF5060" evidence="2">
    <location>
        <begin position="36"/>
        <end position="106"/>
    </location>
</feature>
<evidence type="ECO:0000259" key="2">
    <source>
        <dbReference type="Pfam" id="PF16586"/>
    </source>
</evidence>
<organism evidence="3 4">
    <name type="scientific">Mucilaginibacter ximonensis</name>
    <dbReference type="NCBI Taxonomy" id="538021"/>
    <lineage>
        <taxon>Bacteria</taxon>
        <taxon>Pseudomonadati</taxon>
        <taxon>Bacteroidota</taxon>
        <taxon>Sphingobacteriia</taxon>
        <taxon>Sphingobacteriales</taxon>
        <taxon>Sphingobacteriaceae</taxon>
        <taxon>Mucilaginibacter</taxon>
    </lineage>
</organism>
<evidence type="ECO:0000313" key="4">
    <source>
        <dbReference type="Proteomes" id="UP001597557"/>
    </source>
</evidence>
<comment type="caution">
    <text evidence="3">The sequence shown here is derived from an EMBL/GenBank/DDBJ whole genome shotgun (WGS) entry which is preliminary data.</text>
</comment>
<feature type="signal peptide" evidence="1">
    <location>
        <begin position="1"/>
        <end position="20"/>
    </location>
</feature>
<protein>
    <submittedName>
        <fullName evidence="3">DUF5060 domain-containing protein</fullName>
    </submittedName>
</protein>
<proteinExistence type="predicted"/>
<gene>
    <name evidence="3" type="ORF">ACFS5N_12455</name>
</gene>
<dbReference type="RefSeq" id="WP_377185864.1">
    <property type="nucleotide sequence ID" value="NZ_JBHUPD010000002.1"/>
</dbReference>
<evidence type="ECO:0000313" key="3">
    <source>
        <dbReference type="EMBL" id="MFD2873287.1"/>
    </source>
</evidence>
<dbReference type="Proteomes" id="UP001597557">
    <property type="component" value="Unassembled WGS sequence"/>
</dbReference>
<dbReference type="InterPro" id="IPR017853">
    <property type="entry name" value="GH"/>
</dbReference>
<dbReference type="Gene3D" id="2.60.40.10">
    <property type="entry name" value="Immunoglobulins"/>
    <property type="match status" value="1"/>
</dbReference>
<accession>A0ABW5YEN1</accession>
<dbReference type="SUPFAM" id="SSF51445">
    <property type="entry name" value="(Trans)glycosidases"/>
    <property type="match status" value="1"/>
</dbReference>
<keyword evidence="1" id="KW-0732">Signal</keyword>
<evidence type="ECO:0000256" key="1">
    <source>
        <dbReference type="SAM" id="SignalP"/>
    </source>
</evidence>
<name>A0ABW5YEN1_9SPHI</name>
<dbReference type="InterPro" id="IPR013783">
    <property type="entry name" value="Ig-like_fold"/>
</dbReference>